<sequence length="763" mass="85286">MSAGTVIVPLWPGSDGDATHRPTPTVPPYSKVDPPTLYLEKIGMMWMEKRREALPGVKYVLERLPTGYELYERPRLSDAKTIDKFLFGHPYHKYFNSPNRFFPHFLHLMENRGSNTGCPCALCLPKPTGRRAAPIPNASSKPSGVTMPHANRVSRVRNDSLAIHKARPKTLGAGLDTTRVDEEGNPDVYRNLIDRLRCGGSIDEEITEPMSLDWRAEQELIPSTLQTLQEQPQWIPRTGDLVIFVRNLGDREEICYDDKTSTFKLYDHAAKLFTGFPKWEAGVVGQPPAERMTIEDLVMPTPKETAVNYSGLRIEPISSPNETDKFWEKRYTYVPLHHTRPMVFWKDYVGPIPEGEWHPTVKNALRLMSVFSLMGKYRFKGTWPSASIFCHGMFIGSEMFAVGDAVRVLPKVFPSSSSDVDRRESQDQQTDVLIVQSIQLKLSNLDLASDNDYDQGRPYTSTVYITGTGYTQDKRRSGPTSSDQLSAPLTPILEKYGTWYPLHGPDKAMQVPLSRILGRAYEYEAMVLWFPSLTPDKSAIIPPSMAKGVASILEARAYASENDHRIDHSGASSSEWFWGDTRAEALDIHSLNGMDVSKYDNERDLNDDKKMCRILEEMDSEALRLAANQVPMKGAQEQGVGSMNSRAVVHKPRDAEPGNTAERTGGEGGEEEKSGSESSSSDEGIISSGRLPKHNCTQNTPDLTVKVENLSPLKQSVKSSPTKPPLKSPMTKPGRHARTSVLVDPEEAKQVAKKKRILIVIDD</sequence>
<evidence type="ECO:0000256" key="1">
    <source>
        <dbReference type="SAM" id="MobiDB-lite"/>
    </source>
</evidence>
<dbReference type="InterPro" id="IPR018839">
    <property type="entry name" value="Tscrpt-silencing_Clr2_C"/>
</dbReference>
<evidence type="ECO:0000259" key="3">
    <source>
        <dbReference type="Pfam" id="PF16761"/>
    </source>
</evidence>
<name>A0A9P4MUT1_9PLEO</name>
<dbReference type="InterPro" id="IPR038986">
    <property type="entry name" value="Clr2"/>
</dbReference>
<dbReference type="Pfam" id="PF10383">
    <property type="entry name" value="Clr2"/>
    <property type="match status" value="1"/>
</dbReference>
<dbReference type="Pfam" id="PF16761">
    <property type="entry name" value="Clr2_transil"/>
    <property type="match status" value="1"/>
</dbReference>
<dbReference type="Proteomes" id="UP000799536">
    <property type="component" value="Unassembled WGS sequence"/>
</dbReference>
<proteinExistence type="predicted"/>
<evidence type="ECO:0000259" key="2">
    <source>
        <dbReference type="Pfam" id="PF10383"/>
    </source>
</evidence>
<feature type="compositionally biased region" description="Low complexity" evidence="1">
    <location>
        <begin position="676"/>
        <end position="689"/>
    </location>
</feature>
<organism evidence="4 5">
    <name type="scientific">Delitschia confertaspora ATCC 74209</name>
    <dbReference type="NCBI Taxonomy" id="1513339"/>
    <lineage>
        <taxon>Eukaryota</taxon>
        <taxon>Fungi</taxon>
        <taxon>Dikarya</taxon>
        <taxon>Ascomycota</taxon>
        <taxon>Pezizomycotina</taxon>
        <taxon>Dothideomycetes</taxon>
        <taxon>Pleosporomycetidae</taxon>
        <taxon>Pleosporales</taxon>
        <taxon>Delitschiaceae</taxon>
        <taxon>Delitschia</taxon>
    </lineage>
</organism>
<evidence type="ECO:0008006" key="6">
    <source>
        <dbReference type="Google" id="ProtNLM"/>
    </source>
</evidence>
<dbReference type="GO" id="GO:0033553">
    <property type="term" value="C:rDNA heterochromatin"/>
    <property type="evidence" value="ECO:0007669"/>
    <property type="project" value="TreeGrafter"/>
</dbReference>
<reference evidence="4" key="1">
    <citation type="journal article" date="2020" name="Stud. Mycol.">
        <title>101 Dothideomycetes genomes: a test case for predicting lifestyles and emergence of pathogens.</title>
        <authorList>
            <person name="Haridas S."/>
            <person name="Albert R."/>
            <person name="Binder M."/>
            <person name="Bloem J."/>
            <person name="Labutti K."/>
            <person name="Salamov A."/>
            <person name="Andreopoulos B."/>
            <person name="Baker S."/>
            <person name="Barry K."/>
            <person name="Bills G."/>
            <person name="Bluhm B."/>
            <person name="Cannon C."/>
            <person name="Castanera R."/>
            <person name="Culley D."/>
            <person name="Daum C."/>
            <person name="Ezra D."/>
            <person name="Gonzalez J."/>
            <person name="Henrissat B."/>
            <person name="Kuo A."/>
            <person name="Liang C."/>
            <person name="Lipzen A."/>
            <person name="Lutzoni F."/>
            <person name="Magnuson J."/>
            <person name="Mondo S."/>
            <person name="Nolan M."/>
            <person name="Ohm R."/>
            <person name="Pangilinan J."/>
            <person name="Park H.-J."/>
            <person name="Ramirez L."/>
            <person name="Alfaro M."/>
            <person name="Sun H."/>
            <person name="Tritt A."/>
            <person name="Yoshinaga Y."/>
            <person name="Zwiers L.-H."/>
            <person name="Turgeon B."/>
            <person name="Goodwin S."/>
            <person name="Spatafora J."/>
            <person name="Crous P."/>
            <person name="Grigoriev I."/>
        </authorList>
    </citation>
    <scope>NUCLEOTIDE SEQUENCE</scope>
    <source>
        <strain evidence="4">ATCC 74209</strain>
    </source>
</reference>
<evidence type="ECO:0000313" key="4">
    <source>
        <dbReference type="EMBL" id="KAF2197330.1"/>
    </source>
</evidence>
<accession>A0A9P4MUT1</accession>
<dbReference type="PANTHER" id="PTHR38046">
    <property type="entry name" value="CRYPTIC LOCI REGULATOR 2"/>
    <property type="match status" value="1"/>
</dbReference>
<dbReference type="OrthoDB" id="438224at2759"/>
<dbReference type="AlphaFoldDB" id="A0A9P4MUT1"/>
<dbReference type="EMBL" id="ML994249">
    <property type="protein sequence ID" value="KAF2197330.1"/>
    <property type="molecule type" value="Genomic_DNA"/>
</dbReference>
<feature type="region of interest" description="Disordered" evidence="1">
    <location>
        <begin position="633"/>
        <end position="739"/>
    </location>
</feature>
<gene>
    <name evidence="4" type="ORF">GQ43DRAFT_475547</name>
</gene>
<feature type="domain" description="Cryptic loci regulator 2 N-terminal" evidence="3">
    <location>
        <begin position="59"/>
        <end position="123"/>
    </location>
</feature>
<comment type="caution">
    <text evidence="4">The sequence shown here is derived from an EMBL/GenBank/DDBJ whole genome shotgun (WGS) entry which is preliminary data.</text>
</comment>
<dbReference type="InterPro" id="IPR031915">
    <property type="entry name" value="Clr2_N"/>
</dbReference>
<protein>
    <recommendedName>
        <fullName evidence="6">Cryptic loci regulator 2 N-terminal domain-containing protein</fullName>
    </recommendedName>
</protein>
<dbReference type="GO" id="GO:0070824">
    <property type="term" value="C:SHREC complex"/>
    <property type="evidence" value="ECO:0007669"/>
    <property type="project" value="InterPro"/>
</dbReference>
<evidence type="ECO:0000313" key="5">
    <source>
        <dbReference type="Proteomes" id="UP000799536"/>
    </source>
</evidence>
<dbReference type="GO" id="GO:0031934">
    <property type="term" value="C:mating-type region heterochromatin"/>
    <property type="evidence" value="ECO:0007669"/>
    <property type="project" value="TreeGrafter"/>
</dbReference>
<keyword evidence="5" id="KW-1185">Reference proteome</keyword>
<dbReference type="PANTHER" id="PTHR38046:SF1">
    <property type="entry name" value="CRYPTIC LOCI REGULATOR 2"/>
    <property type="match status" value="1"/>
</dbReference>
<feature type="domain" description="Cryptic loci regulator 2 C-terminal" evidence="2">
    <location>
        <begin position="389"/>
        <end position="522"/>
    </location>
</feature>
<dbReference type="GO" id="GO:0030466">
    <property type="term" value="P:silent mating-type cassette heterochromatin formation"/>
    <property type="evidence" value="ECO:0007669"/>
    <property type="project" value="TreeGrafter"/>
</dbReference>